<dbReference type="InterPro" id="IPR036388">
    <property type="entry name" value="WH-like_DNA-bd_sf"/>
</dbReference>
<name>A0A1Q9JG50_9FIRM</name>
<dbReference type="SMART" id="SM00345">
    <property type="entry name" value="HTH_GNTR"/>
    <property type="match status" value="1"/>
</dbReference>
<dbReference type="InterPro" id="IPR036390">
    <property type="entry name" value="WH_DNA-bd_sf"/>
</dbReference>
<keyword evidence="1" id="KW-0805">Transcription regulation</keyword>
<dbReference type="SUPFAM" id="SSF48008">
    <property type="entry name" value="GntR ligand-binding domain-like"/>
    <property type="match status" value="1"/>
</dbReference>
<dbReference type="PANTHER" id="PTHR43537:SF24">
    <property type="entry name" value="GLUCONATE OPERON TRANSCRIPTIONAL REPRESSOR"/>
    <property type="match status" value="1"/>
</dbReference>
<dbReference type="RefSeq" id="WP_075712165.1">
    <property type="nucleotide sequence ID" value="NZ_MJIE01000001.1"/>
</dbReference>
<dbReference type="InterPro" id="IPR000524">
    <property type="entry name" value="Tscrpt_reg_HTH_GntR"/>
</dbReference>
<dbReference type="InterPro" id="IPR011711">
    <property type="entry name" value="GntR_C"/>
</dbReference>
<evidence type="ECO:0000256" key="2">
    <source>
        <dbReference type="ARBA" id="ARBA00023125"/>
    </source>
</evidence>
<dbReference type="STRING" id="1261640.BHK98_03255"/>
<dbReference type="Pfam" id="PF07729">
    <property type="entry name" value="FCD"/>
    <property type="match status" value="1"/>
</dbReference>
<gene>
    <name evidence="5" type="ORF">BHK98_03255</name>
</gene>
<dbReference type="GO" id="GO:0003700">
    <property type="term" value="F:DNA-binding transcription factor activity"/>
    <property type="evidence" value="ECO:0007669"/>
    <property type="project" value="InterPro"/>
</dbReference>
<dbReference type="Gene3D" id="1.10.10.10">
    <property type="entry name" value="Winged helix-like DNA-binding domain superfamily/Winged helix DNA-binding domain"/>
    <property type="match status" value="1"/>
</dbReference>
<comment type="caution">
    <text evidence="5">The sequence shown here is derived from an EMBL/GenBank/DDBJ whole genome shotgun (WGS) entry which is preliminary data.</text>
</comment>
<dbReference type="Gene3D" id="1.20.120.530">
    <property type="entry name" value="GntR ligand-binding domain-like"/>
    <property type="match status" value="1"/>
</dbReference>
<proteinExistence type="predicted"/>
<protein>
    <recommendedName>
        <fullName evidence="4">HTH gntR-type domain-containing protein</fullName>
    </recommendedName>
</protein>
<organism evidence="5 6">
    <name type="scientific">Hornefia porci</name>
    <dbReference type="NCBI Taxonomy" id="2652292"/>
    <lineage>
        <taxon>Bacteria</taxon>
        <taxon>Bacillati</taxon>
        <taxon>Bacillota</taxon>
        <taxon>Clostridia</taxon>
        <taxon>Peptostreptococcales</taxon>
        <taxon>Anaerovoracaceae</taxon>
        <taxon>Hornefia</taxon>
    </lineage>
</organism>
<reference evidence="5 6" key="1">
    <citation type="journal article" date="2016" name="Appl. Environ. Microbiol.">
        <title>Function and Phylogeny of Bacterial Butyryl Coenzyme A:Acetate Transferases and Their Diversity in the Proximal Colon of Swine.</title>
        <authorList>
            <person name="Trachsel J."/>
            <person name="Bayles D.O."/>
            <person name="Looft T."/>
            <person name="Levine U.Y."/>
            <person name="Allen H.K."/>
        </authorList>
    </citation>
    <scope>NUCLEOTIDE SEQUENCE [LARGE SCALE GENOMIC DNA]</scope>
    <source>
        <strain evidence="5 6">68-3-10</strain>
    </source>
</reference>
<dbReference type="EMBL" id="MJIE01000001">
    <property type="protein sequence ID" value="OLR55165.1"/>
    <property type="molecule type" value="Genomic_DNA"/>
</dbReference>
<sequence length="219" mass="25284">MTIQKTTIREQIYTIVRQRILSGELGLGEKINIMALSAELNVSNTPVREALSMLERDGLIKVTPNAGPRVIEYSPELFASVEKAVEALMLGALELNIHTGKKSALCDMLREALTHQLETHKTAPLHEYTRTSMRFDGCFIRCTENDYLLKMYLEVMDIFYLVALYDQSIREEERLIIIEEHRKILRAIEDDRYEEARHLIMKHYGRMNGDSVPEGKQTR</sequence>
<dbReference type="CDD" id="cd07377">
    <property type="entry name" value="WHTH_GntR"/>
    <property type="match status" value="1"/>
</dbReference>
<dbReference type="GO" id="GO:0003677">
    <property type="term" value="F:DNA binding"/>
    <property type="evidence" value="ECO:0007669"/>
    <property type="project" value="UniProtKB-KW"/>
</dbReference>
<keyword evidence="3" id="KW-0804">Transcription</keyword>
<dbReference type="Pfam" id="PF00392">
    <property type="entry name" value="GntR"/>
    <property type="match status" value="1"/>
</dbReference>
<evidence type="ECO:0000256" key="3">
    <source>
        <dbReference type="ARBA" id="ARBA00023163"/>
    </source>
</evidence>
<dbReference type="InterPro" id="IPR008920">
    <property type="entry name" value="TF_FadR/GntR_C"/>
</dbReference>
<feature type="domain" description="HTH gntR-type" evidence="4">
    <location>
        <begin position="6"/>
        <end position="73"/>
    </location>
</feature>
<dbReference type="PANTHER" id="PTHR43537">
    <property type="entry name" value="TRANSCRIPTIONAL REGULATOR, GNTR FAMILY"/>
    <property type="match status" value="1"/>
</dbReference>
<dbReference type="OrthoDB" id="162982at2"/>
<dbReference type="PROSITE" id="PS50949">
    <property type="entry name" value="HTH_GNTR"/>
    <property type="match status" value="1"/>
</dbReference>
<evidence type="ECO:0000313" key="5">
    <source>
        <dbReference type="EMBL" id="OLR55165.1"/>
    </source>
</evidence>
<evidence type="ECO:0000259" key="4">
    <source>
        <dbReference type="PROSITE" id="PS50949"/>
    </source>
</evidence>
<dbReference type="SUPFAM" id="SSF46785">
    <property type="entry name" value="Winged helix' DNA-binding domain"/>
    <property type="match status" value="1"/>
</dbReference>
<keyword evidence="6" id="KW-1185">Reference proteome</keyword>
<accession>A0A1Q9JG50</accession>
<keyword evidence="2" id="KW-0238">DNA-binding</keyword>
<evidence type="ECO:0000256" key="1">
    <source>
        <dbReference type="ARBA" id="ARBA00023015"/>
    </source>
</evidence>
<evidence type="ECO:0000313" key="6">
    <source>
        <dbReference type="Proteomes" id="UP000187404"/>
    </source>
</evidence>
<dbReference type="Proteomes" id="UP000187404">
    <property type="component" value="Unassembled WGS sequence"/>
</dbReference>
<dbReference type="AlphaFoldDB" id="A0A1Q9JG50"/>